<sequence length="320" mass="36248">MPGLLPRSAGPLRASTPDPAVVGEPMEAPGGQQEPAAGAGSGPSGSEEIDLSLDDIIKRNKKGHIKAVGNRWRQRLKNRNPSYSNGRPRFRSWAPQNVPGPYRFRGGFRKQQYYRKQFWNSMTGPRRRMTTQTKNGTSPLNRPASAEQQGKQDEPMLEGNSDGVAANPQQGQPTRAKWIRRPNAFPPTQRPFQLNRRPAFMQRQSRFHFSREQKESSSNGKQPRMRRWQLQPSSGAVLTISVSNLQANQMKMPGAKRPFLRGRSTPTKMTHPKPKGVSLRFNFRAMANQTSLTLNERFSGLRHKRRFTPLRNMSRMVTLP</sequence>
<feature type="compositionally biased region" description="Low complexity" evidence="1">
    <location>
        <begin position="27"/>
        <end position="38"/>
    </location>
</feature>
<proteinExistence type="predicted"/>
<feature type="region of interest" description="Disordered" evidence="1">
    <location>
        <begin position="204"/>
        <end position="227"/>
    </location>
</feature>
<gene>
    <name evidence="3" type="primary">LOC107114686</name>
</gene>
<dbReference type="RefSeq" id="XP_015271751.1">
    <property type="nucleotide sequence ID" value="XM_015416265.1"/>
</dbReference>
<keyword evidence="2" id="KW-1185">Reference proteome</keyword>
<evidence type="ECO:0000313" key="3">
    <source>
        <dbReference type="RefSeq" id="XP_015271751.1"/>
    </source>
</evidence>
<accession>A0ABM1KDG4</accession>
<feature type="region of interest" description="Disordered" evidence="1">
    <location>
        <begin position="256"/>
        <end position="275"/>
    </location>
</feature>
<feature type="region of interest" description="Disordered" evidence="1">
    <location>
        <begin position="121"/>
        <end position="175"/>
    </location>
</feature>
<dbReference type="GeneID" id="107114686"/>
<dbReference type="PANTHER" id="PTHR21038">
    <property type="entry name" value="40-2-3 PROTEIN-RELATED"/>
    <property type="match status" value="1"/>
</dbReference>
<name>A0ABM1KDG4_GEKJA</name>
<dbReference type="PANTHER" id="PTHR21038:SF3">
    <property type="entry name" value="UAP56-INTERACTING FACTOR"/>
    <property type="match status" value="1"/>
</dbReference>
<dbReference type="Proteomes" id="UP000694871">
    <property type="component" value="Unplaced"/>
</dbReference>
<evidence type="ECO:0000256" key="1">
    <source>
        <dbReference type="SAM" id="MobiDB-lite"/>
    </source>
</evidence>
<evidence type="ECO:0000313" key="2">
    <source>
        <dbReference type="Proteomes" id="UP000694871"/>
    </source>
</evidence>
<dbReference type="Pfam" id="PF07078">
    <property type="entry name" value="FYTT"/>
    <property type="match status" value="1"/>
</dbReference>
<feature type="region of interest" description="Disordered" evidence="1">
    <location>
        <begin position="1"/>
        <end position="49"/>
    </location>
</feature>
<reference evidence="3" key="1">
    <citation type="submission" date="2025-08" db="UniProtKB">
        <authorList>
            <consortium name="RefSeq"/>
        </authorList>
    </citation>
    <scope>IDENTIFICATION</scope>
</reference>
<protein>
    <submittedName>
        <fullName evidence="3">UAP56-interacting factor-like</fullName>
    </submittedName>
</protein>
<feature type="compositionally biased region" description="Polar residues" evidence="1">
    <location>
        <begin position="130"/>
        <end position="140"/>
    </location>
</feature>
<dbReference type="InterPro" id="IPR009782">
    <property type="entry name" value="FYTTD1"/>
</dbReference>
<organism evidence="2 3">
    <name type="scientific">Gekko japonicus</name>
    <name type="common">Schlegel's Japanese gecko</name>
    <dbReference type="NCBI Taxonomy" id="146911"/>
    <lineage>
        <taxon>Eukaryota</taxon>
        <taxon>Metazoa</taxon>
        <taxon>Chordata</taxon>
        <taxon>Craniata</taxon>
        <taxon>Vertebrata</taxon>
        <taxon>Euteleostomi</taxon>
        <taxon>Lepidosauria</taxon>
        <taxon>Squamata</taxon>
        <taxon>Bifurcata</taxon>
        <taxon>Gekkota</taxon>
        <taxon>Gekkonidae</taxon>
        <taxon>Gekkoninae</taxon>
        <taxon>Gekko</taxon>
    </lineage>
</organism>
<feature type="region of interest" description="Disordered" evidence="1">
    <location>
        <begin position="68"/>
        <end position="94"/>
    </location>
</feature>